<dbReference type="GO" id="GO:0005634">
    <property type="term" value="C:nucleus"/>
    <property type="evidence" value="ECO:0007669"/>
    <property type="project" value="TreeGrafter"/>
</dbReference>
<dbReference type="Proteomes" id="UP000059188">
    <property type="component" value="Unassembled WGS sequence"/>
</dbReference>
<dbReference type="GO" id="GO:0000463">
    <property type="term" value="P:maturation of LSU-rRNA from tricistronic rRNA transcript (SSU-rRNA, 5.8S rRNA, LSU-rRNA)"/>
    <property type="evidence" value="ECO:0007669"/>
    <property type="project" value="TreeGrafter"/>
</dbReference>
<protein>
    <recommendedName>
        <fullName evidence="3">BCD1 alpha/beta domain-containing protein</fullName>
    </recommendedName>
</protein>
<dbReference type="GO" id="GO:0000492">
    <property type="term" value="P:box C/D snoRNP assembly"/>
    <property type="evidence" value="ECO:0007669"/>
    <property type="project" value="TreeGrafter"/>
</dbReference>
<accession>A0A0B7G1I3</accession>
<dbReference type="Pfam" id="PF25790">
    <property type="entry name" value="BCD1"/>
    <property type="match status" value="1"/>
</dbReference>
<dbReference type="STRING" id="1108050.A0A0B7G1I3"/>
<feature type="region of interest" description="Disordered" evidence="2">
    <location>
        <begin position="246"/>
        <end position="295"/>
    </location>
</feature>
<dbReference type="PANTHER" id="PTHR13483">
    <property type="entry name" value="BOX C_D SNORNA PROTEIN 1-RELATED"/>
    <property type="match status" value="1"/>
</dbReference>
<keyword evidence="5" id="KW-1185">Reference proteome</keyword>
<dbReference type="GO" id="GO:0070761">
    <property type="term" value="C:pre-snoRNP complex"/>
    <property type="evidence" value="ECO:0007669"/>
    <property type="project" value="TreeGrafter"/>
</dbReference>
<dbReference type="GO" id="GO:0048254">
    <property type="term" value="P:snoRNA localization"/>
    <property type="evidence" value="ECO:0007669"/>
    <property type="project" value="TreeGrafter"/>
</dbReference>
<evidence type="ECO:0000256" key="2">
    <source>
        <dbReference type="SAM" id="MobiDB-lite"/>
    </source>
</evidence>
<evidence type="ECO:0000313" key="4">
    <source>
        <dbReference type="EMBL" id="CEL63820.1"/>
    </source>
</evidence>
<sequence>MNEYSWGALADDYSYLEGLGRNVATWGRDLSKGKGKGKWRSPKLEALRVQLATKDVKIQFVAEGMEKRRLNQSSWDSRTKTINLTVEYIFHLQDSKPIRILTHRNNLSLPLGPSLISHLEHKSDVPANVLSLATTGGSQMLYTISRNQLPGQETKYQAPTLAIRLGSTSAPARPKLRKVFYPLDPSRSLHECLKGKEVIEYPTIDVFASKSVFLASRLGELGESEVEIREEPPLKKRKTETGIVGLVGYGDDSQSDSEAGEGEDPGEGGIGILGGYESAEDVDEGLGESLGIYDT</sequence>
<evidence type="ECO:0000313" key="5">
    <source>
        <dbReference type="Proteomes" id="UP000059188"/>
    </source>
</evidence>
<dbReference type="EMBL" id="LN679108">
    <property type="protein sequence ID" value="CEL63820.1"/>
    <property type="molecule type" value="Genomic_DNA"/>
</dbReference>
<feature type="domain" description="BCD1 alpha/beta" evidence="3">
    <location>
        <begin position="45"/>
        <end position="210"/>
    </location>
</feature>
<name>A0A0B7G1I3_THACB</name>
<dbReference type="PANTHER" id="PTHR13483:SF3">
    <property type="entry name" value="BOX C_D SNORNA PROTEIN 1"/>
    <property type="match status" value="1"/>
</dbReference>
<dbReference type="AlphaFoldDB" id="A0A0B7G1I3"/>
<dbReference type="InterPro" id="IPR051639">
    <property type="entry name" value="BCD1"/>
</dbReference>
<reference evidence="4 5" key="1">
    <citation type="submission" date="2014-11" db="EMBL/GenBank/DDBJ databases">
        <authorList>
            <person name="Wibberg Daniel"/>
        </authorList>
    </citation>
    <scope>NUCLEOTIDE SEQUENCE [LARGE SCALE GENOMIC DNA]</scope>
    <source>
        <strain evidence="4">Rhizoctonia solani AG1-IB 7/3/14</strain>
    </source>
</reference>
<dbReference type="OrthoDB" id="272357at2759"/>
<evidence type="ECO:0000259" key="3">
    <source>
        <dbReference type="Pfam" id="PF25790"/>
    </source>
</evidence>
<feature type="compositionally biased region" description="Acidic residues" evidence="2">
    <location>
        <begin position="253"/>
        <end position="266"/>
    </location>
</feature>
<dbReference type="InterPro" id="IPR057721">
    <property type="entry name" value="BCD1_alpha/beta"/>
</dbReference>
<evidence type="ECO:0000256" key="1">
    <source>
        <dbReference type="ARBA" id="ARBA00022553"/>
    </source>
</evidence>
<organism evidence="4 5">
    <name type="scientific">Thanatephorus cucumeris (strain AG1-IB / isolate 7/3/14)</name>
    <name type="common">Lettuce bottom rot fungus</name>
    <name type="synonym">Rhizoctonia solani</name>
    <dbReference type="NCBI Taxonomy" id="1108050"/>
    <lineage>
        <taxon>Eukaryota</taxon>
        <taxon>Fungi</taxon>
        <taxon>Dikarya</taxon>
        <taxon>Basidiomycota</taxon>
        <taxon>Agaricomycotina</taxon>
        <taxon>Agaricomycetes</taxon>
        <taxon>Cantharellales</taxon>
        <taxon>Ceratobasidiaceae</taxon>
        <taxon>Rhizoctonia</taxon>
        <taxon>Rhizoctonia solani AG-1</taxon>
    </lineage>
</organism>
<keyword evidence="1" id="KW-0597">Phosphoprotein</keyword>
<gene>
    <name evidence="4" type="ORF">RSOLAG1IB_05584</name>
</gene>
<proteinExistence type="predicted"/>